<feature type="domain" description="F-box" evidence="1">
    <location>
        <begin position="66"/>
        <end position="126"/>
    </location>
</feature>
<evidence type="ECO:0000259" key="1">
    <source>
        <dbReference type="Pfam" id="PF12937"/>
    </source>
</evidence>
<evidence type="ECO:0000313" key="3">
    <source>
        <dbReference type="Proteomes" id="UP000298030"/>
    </source>
</evidence>
<accession>A0A4Y7THR0</accession>
<dbReference type="AlphaFoldDB" id="A0A4Y7THR0"/>
<dbReference type="OrthoDB" id="3365698at2759"/>
<organism evidence="2 3">
    <name type="scientific">Coprinellus micaceus</name>
    <name type="common">Glistening ink-cap mushroom</name>
    <name type="synonym">Coprinus micaceus</name>
    <dbReference type="NCBI Taxonomy" id="71717"/>
    <lineage>
        <taxon>Eukaryota</taxon>
        <taxon>Fungi</taxon>
        <taxon>Dikarya</taxon>
        <taxon>Basidiomycota</taxon>
        <taxon>Agaricomycotina</taxon>
        <taxon>Agaricomycetes</taxon>
        <taxon>Agaricomycetidae</taxon>
        <taxon>Agaricales</taxon>
        <taxon>Agaricineae</taxon>
        <taxon>Psathyrellaceae</taxon>
        <taxon>Coprinellus</taxon>
    </lineage>
</organism>
<dbReference type="Pfam" id="PF12937">
    <property type="entry name" value="F-box-like"/>
    <property type="match status" value="1"/>
</dbReference>
<dbReference type="SUPFAM" id="SSF81383">
    <property type="entry name" value="F-box domain"/>
    <property type="match status" value="1"/>
</dbReference>
<dbReference type="InterPro" id="IPR001810">
    <property type="entry name" value="F-box_dom"/>
</dbReference>
<dbReference type="EMBL" id="QPFP01000011">
    <property type="protein sequence ID" value="TEB33715.1"/>
    <property type="molecule type" value="Genomic_DNA"/>
</dbReference>
<sequence length="646" mass="72782">MKSPFIDRFGSNYAPNDGEASAIRSLIRATQNEVKAIDDKIRRLTRSRDAYTRFVKQHEALLHPVRNLPDDILLAIFLACLPHRREPNASISSAEAHPSVVMSQVCRRWRSLALESPVLWTTICISLPLYPNLSSPVQRGFPDRYPHTRKTLGRDIMHLWERKMERIVEAAKLWLLRSKSSPLEITLKATDIYHPSPRMLQNVEDRQSQPSSFTAHLRNVVETVCDVSQRWRSLRLALSIERPQYQSLFPSHFSSLLHLQPDDVPNLEEAQFYVTGAMAHDVTSSHRPVPPHHGAGLLTGRSLRSVSLCPIDCGIETIASAWAHLTELRFSGYTGASMRPGISQAPLFFTEQEAFNLLRLCSGRVKCDLKVVADDVWSSDTGSWPKQPLNFAGGVRLPHLQSLILRNWVPGDGFASALDLPSLCILLFIEPKAHIGWQMPLYTEETSRVVEWVRCFGSQLTEIHFCHTSLTRSALEYCMEQLPNITSLTWSSVGNNPYAPGADPEIVPNPTTPLDDKFMGKMTPVYGADGVLLGAEWCPRLRKLEISGRCGGVAFTEKSLVDFITYRRATRASGTCRLQKVHVEFESYQKTDVPKELEERKLVIDGSGLDTVTAYKLSYPSLAQAQFRPFPGPTAQYYFLQDLDFI</sequence>
<keyword evidence="3" id="KW-1185">Reference proteome</keyword>
<name>A0A4Y7THR0_COPMI</name>
<evidence type="ECO:0000313" key="2">
    <source>
        <dbReference type="EMBL" id="TEB33715.1"/>
    </source>
</evidence>
<reference evidence="2 3" key="1">
    <citation type="journal article" date="2019" name="Nat. Ecol. Evol.">
        <title>Megaphylogeny resolves global patterns of mushroom evolution.</title>
        <authorList>
            <person name="Varga T."/>
            <person name="Krizsan K."/>
            <person name="Foldi C."/>
            <person name="Dima B."/>
            <person name="Sanchez-Garcia M."/>
            <person name="Sanchez-Ramirez S."/>
            <person name="Szollosi G.J."/>
            <person name="Szarkandi J.G."/>
            <person name="Papp V."/>
            <person name="Albert L."/>
            <person name="Andreopoulos W."/>
            <person name="Angelini C."/>
            <person name="Antonin V."/>
            <person name="Barry K.W."/>
            <person name="Bougher N.L."/>
            <person name="Buchanan P."/>
            <person name="Buyck B."/>
            <person name="Bense V."/>
            <person name="Catcheside P."/>
            <person name="Chovatia M."/>
            <person name="Cooper J."/>
            <person name="Damon W."/>
            <person name="Desjardin D."/>
            <person name="Finy P."/>
            <person name="Geml J."/>
            <person name="Haridas S."/>
            <person name="Hughes K."/>
            <person name="Justo A."/>
            <person name="Karasinski D."/>
            <person name="Kautmanova I."/>
            <person name="Kiss B."/>
            <person name="Kocsube S."/>
            <person name="Kotiranta H."/>
            <person name="LaButti K.M."/>
            <person name="Lechner B.E."/>
            <person name="Liimatainen K."/>
            <person name="Lipzen A."/>
            <person name="Lukacs Z."/>
            <person name="Mihaltcheva S."/>
            <person name="Morgado L.N."/>
            <person name="Niskanen T."/>
            <person name="Noordeloos M.E."/>
            <person name="Ohm R.A."/>
            <person name="Ortiz-Santana B."/>
            <person name="Ovrebo C."/>
            <person name="Racz N."/>
            <person name="Riley R."/>
            <person name="Savchenko A."/>
            <person name="Shiryaev A."/>
            <person name="Soop K."/>
            <person name="Spirin V."/>
            <person name="Szebenyi C."/>
            <person name="Tomsovsky M."/>
            <person name="Tulloss R.E."/>
            <person name="Uehling J."/>
            <person name="Grigoriev I.V."/>
            <person name="Vagvolgyi C."/>
            <person name="Papp T."/>
            <person name="Martin F.M."/>
            <person name="Miettinen O."/>
            <person name="Hibbett D.S."/>
            <person name="Nagy L.G."/>
        </authorList>
    </citation>
    <scope>NUCLEOTIDE SEQUENCE [LARGE SCALE GENOMIC DNA]</scope>
    <source>
        <strain evidence="2 3">FP101781</strain>
    </source>
</reference>
<dbReference type="InterPro" id="IPR036047">
    <property type="entry name" value="F-box-like_dom_sf"/>
</dbReference>
<dbReference type="InterPro" id="IPR032675">
    <property type="entry name" value="LRR_dom_sf"/>
</dbReference>
<dbReference type="Gene3D" id="3.80.10.10">
    <property type="entry name" value="Ribonuclease Inhibitor"/>
    <property type="match status" value="1"/>
</dbReference>
<protein>
    <recommendedName>
        <fullName evidence="1">F-box domain-containing protein</fullName>
    </recommendedName>
</protein>
<dbReference type="Proteomes" id="UP000298030">
    <property type="component" value="Unassembled WGS sequence"/>
</dbReference>
<proteinExistence type="predicted"/>
<dbReference type="STRING" id="71717.A0A4Y7THR0"/>
<comment type="caution">
    <text evidence="2">The sequence shown here is derived from an EMBL/GenBank/DDBJ whole genome shotgun (WGS) entry which is preliminary data.</text>
</comment>
<gene>
    <name evidence="2" type="ORF">FA13DRAFT_107518</name>
</gene>
<dbReference type="Gene3D" id="1.20.1280.50">
    <property type="match status" value="1"/>
</dbReference>